<name>A0A0S4L8Q7_9BACT</name>
<evidence type="ECO:0000256" key="1">
    <source>
        <dbReference type="ARBA" id="ARBA00004651"/>
    </source>
</evidence>
<keyword evidence="2" id="KW-1003">Cell membrane</keyword>
<proteinExistence type="predicted"/>
<sequence length="165" mass="18562">MSALEALRQFDGELLWRRLSHLDLLEMWGTGMKGVLSLVMLTLLTALTGGALKTLWEVRLLIDHSAEVVLRQVIVNTLMLLALVEVFKTTVTYFREGRVKVTFIVDTILVVMLTELISQWFKGGDWYPLTVLLGILVILSVVRVMAVRWSPTIGTRSHDTGPVDL</sequence>
<evidence type="ECO:0000256" key="6">
    <source>
        <dbReference type="SAM" id="Phobius"/>
    </source>
</evidence>
<protein>
    <recommendedName>
        <fullName evidence="9">Phosphate-starvation-inducible E</fullName>
    </recommendedName>
</protein>
<dbReference type="RefSeq" id="WP_090745838.1">
    <property type="nucleotide sequence ID" value="NZ_CZQA01000001.1"/>
</dbReference>
<dbReference type="Proteomes" id="UP000199032">
    <property type="component" value="Unassembled WGS sequence"/>
</dbReference>
<gene>
    <name evidence="7" type="ORF">COMA1_11501</name>
</gene>
<evidence type="ECO:0000256" key="5">
    <source>
        <dbReference type="ARBA" id="ARBA00023136"/>
    </source>
</evidence>
<dbReference type="AlphaFoldDB" id="A0A0S4L8Q7"/>
<feature type="transmembrane region" description="Helical" evidence="6">
    <location>
        <begin position="68"/>
        <end position="87"/>
    </location>
</feature>
<dbReference type="InterPro" id="IPR020948">
    <property type="entry name" value="P_starv_induced_PsiE-like"/>
</dbReference>
<organism evidence="7 8">
    <name type="scientific">Candidatus Nitrospira nitrosa</name>
    <dbReference type="NCBI Taxonomy" id="1742972"/>
    <lineage>
        <taxon>Bacteria</taxon>
        <taxon>Pseudomonadati</taxon>
        <taxon>Nitrospirota</taxon>
        <taxon>Nitrospiria</taxon>
        <taxon>Nitrospirales</taxon>
        <taxon>Nitrospiraceae</taxon>
        <taxon>Nitrospira</taxon>
    </lineage>
</organism>
<evidence type="ECO:0000313" key="7">
    <source>
        <dbReference type="EMBL" id="CUS34071.1"/>
    </source>
</evidence>
<keyword evidence="5 6" id="KW-0472">Membrane</keyword>
<dbReference type="EMBL" id="CZQA01000001">
    <property type="protein sequence ID" value="CUS34071.1"/>
    <property type="molecule type" value="Genomic_DNA"/>
</dbReference>
<feature type="transmembrane region" description="Helical" evidence="6">
    <location>
        <begin position="126"/>
        <end position="146"/>
    </location>
</feature>
<evidence type="ECO:0000256" key="3">
    <source>
        <dbReference type="ARBA" id="ARBA00022692"/>
    </source>
</evidence>
<dbReference type="OrthoDB" id="5396892at2"/>
<keyword evidence="4 6" id="KW-1133">Transmembrane helix</keyword>
<dbReference type="GO" id="GO:0005886">
    <property type="term" value="C:plasma membrane"/>
    <property type="evidence" value="ECO:0007669"/>
    <property type="project" value="UniProtKB-SubCell"/>
</dbReference>
<dbReference type="Pfam" id="PF06146">
    <property type="entry name" value="PsiE"/>
    <property type="match status" value="1"/>
</dbReference>
<keyword evidence="8" id="KW-1185">Reference proteome</keyword>
<feature type="transmembrane region" description="Helical" evidence="6">
    <location>
        <begin position="99"/>
        <end position="120"/>
    </location>
</feature>
<evidence type="ECO:0000256" key="2">
    <source>
        <dbReference type="ARBA" id="ARBA00022475"/>
    </source>
</evidence>
<evidence type="ECO:0000313" key="8">
    <source>
        <dbReference type="Proteomes" id="UP000199032"/>
    </source>
</evidence>
<evidence type="ECO:0008006" key="9">
    <source>
        <dbReference type="Google" id="ProtNLM"/>
    </source>
</evidence>
<comment type="subcellular location">
    <subcellularLocation>
        <location evidence="1">Cell membrane</location>
        <topology evidence="1">Multi-pass membrane protein</topology>
    </subcellularLocation>
</comment>
<reference evidence="7 8" key="1">
    <citation type="submission" date="2015-10" db="EMBL/GenBank/DDBJ databases">
        <authorList>
            <person name="Gilbert D.G."/>
        </authorList>
    </citation>
    <scope>NUCLEOTIDE SEQUENCE [LARGE SCALE GENOMIC DNA]</scope>
    <source>
        <strain evidence="7">COMA1</strain>
    </source>
</reference>
<accession>A0A0S4L8Q7</accession>
<keyword evidence="3 6" id="KW-0812">Transmembrane</keyword>
<feature type="transmembrane region" description="Helical" evidence="6">
    <location>
        <begin position="35"/>
        <end position="56"/>
    </location>
</feature>
<evidence type="ECO:0000256" key="4">
    <source>
        <dbReference type="ARBA" id="ARBA00022989"/>
    </source>
</evidence>